<comment type="caution">
    <text evidence="1">The sequence shown here is derived from an EMBL/GenBank/DDBJ whole genome shotgun (WGS) entry which is preliminary data.</text>
</comment>
<reference evidence="1 2" key="1">
    <citation type="submission" date="2020-12" db="EMBL/GenBank/DDBJ databases">
        <title>Streptomyces typhae sp. nov., a novel endophytic actinomycete isolated from the root of cattail pollen (Typha angustifolia L.).</title>
        <authorList>
            <person name="Peng C."/>
            <person name="Liu C."/>
        </authorList>
    </citation>
    <scope>NUCLEOTIDE SEQUENCE [LARGE SCALE GENOMIC DNA]</scope>
    <source>
        <strain evidence="1 2">JCM 4753</strain>
    </source>
</reference>
<evidence type="ECO:0000313" key="2">
    <source>
        <dbReference type="Proteomes" id="UP000634780"/>
    </source>
</evidence>
<accession>A0ABS0X6S4</accession>
<name>A0ABS0X6S4_9ACTN</name>
<organism evidence="1 2">
    <name type="scientific">Streptomyces flavofungini</name>
    <dbReference type="NCBI Taxonomy" id="68200"/>
    <lineage>
        <taxon>Bacteria</taxon>
        <taxon>Bacillati</taxon>
        <taxon>Actinomycetota</taxon>
        <taxon>Actinomycetes</taxon>
        <taxon>Kitasatosporales</taxon>
        <taxon>Streptomycetaceae</taxon>
        <taxon>Streptomyces</taxon>
    </lineage>
</organism>
<keyword evidence="2" id="KW-1185">Reference proteome</keyword>
<dbReference type="Pfam" id="PF07661">
    <property type="entry name" value="MORN_2"/>
    <property type="match status" value="2"/>
</dbReference>
<dbReference type="InterPro" id="IPR011652">
    <property type="entry name" value="MORN_2"/>
</dbReference>
<dbReference type="Proteomes" id="UP000634780">
    <property type="component" value="Unassembled WGS sequence"/>
</dbReference>
<dbReference type="EMBL" id="JAEKOZ010000009">
    <property type="protein sequence ID" value="MBJ3808839.1"/>
    <property type="molecule type" value="Genomic_DNA"/>
</dbReference>
<gene>
    <name evidence="1" type="ORF">JGB26_17250</name>
</gene>
<proteinExistence type="predicted"/>
<protein>
    <submittedName>
        <fullName evidence="1">Uncharacterized protein</fullName>
    </submittedName>
</protein>
<evidence type="ECO:0000313" key="1">
    <source>
        <dbReference type="EMBL" id="MBJ3808839.1"/>
    </source>
</evidence>
<sequence length="108" mass="12350">MDAAQRLLYRGVPFTGEVAEYFGEKVISLDVYVDGLQDGLSREWYEDGTLRSEGAVRRGFPCGEFKEWHANGVLASRKVFDEDGLTLREESQWDEHGRPTRNWHLGDA</sequence>
<dbReference type="Gene3D" id="2.20.110.10">
    <property type="entry name" value="Histone H3 K4-specific methyltransferase SET7/9 N-terminal domain"/>
    <property type="match status" value="1"/>
</dbReference>
<dbReference type="SUPFAM" id="SSF82185">
    <property type="entry name" value="Histone H3 K4-specific methyltransferase SET7/9 N-terminal domain"/>
    <property type="match status" value="1"/>
</dbReference>